<accession>A0A9N9PHP8</accession>
<protein>
    <submittedName>
        <fullName evidence="1">2528_t:CDS:1</fullName>
    </submittedName>
</protein>
<gene>
    <name evidence="1" type="ORF">DERYTH_LOCUS28513</name>
</gene>
<evidence type="ECO:0000313" key="1">
    <source>
        <dbReference type="EMBL" id="CAG8828545.1"/>
    </source>
</evidence>
<evidence type="ECO:0000313" key="2">
    <source>
        <dbReference type="Proteomes" id="UP000789405"/>
    </source>
</evidence>
<dbReference type="AlphaFoldDB" id="A0A9N9PHP8"/>
<feature type="non-terminal residue" evidence="1">
    <location>
        <position position="69"/>
    </location>
</feature>
<sequence>VTGFRYFGITIKWCRHWYHAPLLLLSLQEFRRFQCYVFISSLSVSRLSFGVEFSHFGGISSLLVSSFSF</sequence>
<keyword evidence="2" id="KW-1185">Reference proteome</keyword>
<proteinExistence type="predicted"/>
<comment type="caution">
    <text evidence="1">The sequence shown here is derived from an EMBL/GenBank/DDBJ whole genome shotgun (WGS) entry which is preliminary data.</text>
</comment>
<reference evidence="1" key="1">
    <citation type="submission" date="2021-06" db="EMBL/GenBank/DDBJ databases">
        <authorList>
            <person name="Kallberg Y."/>
            <person name="Tangrot J."/>
            <person name="Rosling A."/>
        </authorList>
    </citation>
    <scope>NUCLEOTIDE SEQUENCE</scope>
    <source>
        <strain evidence="1">MA453B</strain>
    </source>
</reference>
<dbReference type="Proteomes" id="UP000789405">
    <property type="component" value="Unassembled WGS sequence"/>
</dbReference>
<organism evidence="1 2">
    <name type="scientific">Dentiscutata erythropus</name>
    <dbReference type="NCBI Taxonomy" id="1348616"/>
    <lineage>
        <taxon>Eukaryota</taxon>
        <taxon>Fungi</taxon>
        <taxon>Fungi incertae sedis</taxon>
        <taxon>Mucoromycota</taxon>
        <taxon>Glomeromycotina</taxon>
        <taxon>Glomeromycetes</taxon>
        <taxon>Diversisporales</taxon>
        <taxon>Gigasporaceae</taxon>
        <taxon>Dentiscutata</taxon>
    </lineage>
</organism>
<feature type="non-terminal residue" evidence="1">
    <location>
        <position position="1"/>
    </location>
</feature>
<dbReference type="EMBL" id="CAJVPY010071567">
    <property type="protein sequence ID" value="CAG8828545.1"/>
    <property type="molecule type" value="Genomic_DNA"/>
</dbReference>
<name>A0A9N9PHP8_9GLOM</name>